<dbReference type="Proteomes" id="UP000531916">
    <property type="component" value="Unassembled WGS sequence"/>
</dbReference>
<sequence length="116" mass="12779">MSDEVKIKSLSPAVPGWWAKFIDTDDWSAWYSPIAAWALCDVKFSGGHTTHQMVLPLLTGEMGMEPVSPGEGNYSCLYLPDKKFALSDEPGSFAWYPVDESSGHEIISKNDGAKHD</sequence>
<evidence type="ECO:0000313" key="2">
    <source>
        <dbReference type="Proteomes" id="UP000531916"/>
    </source>
</evidence>
<gene>
    <name evidence="1" type="ORF">E5H86_26130</name>
</gene>
<dbReference type="EMBL" id="AASEPP010000076">
    <property type="protein sequence ID" value="EFC2249192.1"/>
    <property type="molecule type" value="Genomic_DNA"/>
</dbReference>
<dbReference type="AlphaFoldDB" id="A0A8S7I9F4"/>
<accession>A0A8S7I9F4</accession>
<name>A0A8S7I9F4_ECOLX</name>
<organism evidence="1 2">
    <name type="scientific">Escherichia coli</name>
    <dbReference type="NCBI Taxonomy" id="562"/>
    <lineage>
        <taxon>Bacteria</taxon>
        <taxon>Pseudomonadati</taxon>
        <taxon>Pseudomonadota</taxon>
        <taxon>Gammaproteobacteria</taxon>
        <taxon>Enterobacterales</taxon>
        <taxon>Enterobacteriaceae</taxon>
        <taxon>Escherichia</taxon>
    </lineage>
</organism>
<evidence type="ECO:0000313" key="1">
    <source>
        <dbReference type="EMBL" id="EFC2249192.1"/>
    </source>
</evidence>
<reference evidence="1 2" key="1">
    <citation type="submission" date="2019-04" db="EMBL/GenBank/DDBJ databases">
        <authorList>
            <consortium name="NARMS: The National Antimicrobial Resistance Monitoring System"/>
        </authorList>
    </citation>
    <scope>NUCLEOTIDE SEQUENCE [LARGE SCALE GENOMIC DNA]</scope>
    <source>
        <strain evidence="1 2">FSIS11919500</strain>
    </source>
</reference>
<comment type="caution">
    <text evidence="1">The sequence shown here is derived from an EMBL/GenBank/DDBJ whole genome shotgun (WGS) entry which is preliminary data.</text>
</comment>
<proteinExistence type="predicted"/>
<protein>
    <submittedName>
        <fullName evidence="1">Uncharacterized protein</fullName>
    </submittedName>
</protein>